<dbReference type="PANTHER" id="PTHR33112:SF10">
    <property type="entry name" value="TOL"/>
    <property type="match status" value="1"/>
</dbReference>
<feature type="domain" description="Heterokaryon incompatibility" evidence="2">
    <location>
        <begin position="340"/>
        <end position="492"/>
    </location>
</feature>
<dbReference type="InterPro" id="IPR010730">
    <property type="entry name" value="HET"/>
</dbReference>
<sequence>MLATRVSNFASSTSGVQSKIFDTAVVFNLALGNGGAAAQCFNADSVTCLWTDDFYLVISVCHPGVKAGLSWLEKMNALSFNGWSKSRRRKSSQGYESAYLLVFTEKISNQATGSAGCYQIPASIAVRPIASLCPNMPSTAVATICDICKTSILESGRSWGFHQNSFESLKKAAEGRCTFCYSLAKEVKELDKHIGFLVGAKWPLHRWSIRSLARAREGKEAVAVTFRPIPHGDDQWRDRKQEASAADFGLSERIFYLFPERELGYVLNEGDIGPSTNPRISGRTQIKKWIKNCDKNHKHCPARDRPSGSFVPTRLLALGGVRKGPIRVVETAPNGIKGPYASLSHCWGLIPFVQLTTENRKQFMEEGIPWDELPKNFQEAIEIARFLEIEYIWIDSLCIIQKGTDGDFNKQAPLMHKIYRNSYCNIAAADSSDSTGGLFRNREAYHVLPARYQGEGQSPMFRNEVWRIVSEDLWNCQLLQTPIYKRGWVFQERMLAPRILHFAKHQIFWDCAEVSACETLPSGLPQALDGAAASDRHWRGRLQESGSPGYVPVAGANDDSIEHFWKSAVERYTSCNLTSGNDKLVAIWGIAKLVRDILGEEYGAGFWEKYLEEQLAWRVAECELNERPAELSRNPSWSWASMKGAIRLPDRVQVRRCYVVKDHQNHPISVQLVGRRRAKPHRETSEEWREELAAMSNDIRSLEVTHRDVSEKGQDKPKATDKGQGKETDKEQSTDRDKEPELQNTSIPMQGYIGRARLRRNKTTRRWMLEFLKNAGGDHGDGVAEVFPDVKPKEGDADDENSYFAVLAMSETHAGNEMPSLRGLRNSDQEDIRYSGVGIMLKPSEQEHHFKRTGLIQFHELSARVWEQLQATSGGSPAENGTVNGLKFWLD</sequence>
<evidence type="ECO:0000256" key="1">
    <source>
        <dbReference type="SAM" id="MobiDB-lite"/>
    </source>
</evidence>
<keyword evidence="4" id="KW-1185">Reference proteome</keyword>
<dbReference type="EMBL" id="KV749085">
    <property type="protein sequence ID" value="OCL11268.1"/>
    <property type="molecule type" value="Genomic_DNA"/>
</dbReference>
<proteinExistence type="predicted"/>
<evidence type="ECO:0000313" key="3">
    <source>
        <dbReference type="EMBL" id="OCL11268.1"/>
    </source>
</evidence>
<gene>
    <name evidence="3" type="ORF">AOQ84DRAFT_229673</name>
</gene>
<evidence type="ECO:0000313" key="4">
    <source>
        <dbReference type="Proteomes" id="UP000250140"/>
    </source>
</evidence>
<dbReference type="PANTHER" id="PTHR33112">
    <property type="entry name" value="DOMAIN PROTEIN, PUTATIVE-RELATED"/>
    <property type="match status" value="1"/>
</dbReference>
<evidence type="ECO:0000259" key="2">
    <source>
        <dbReference type="Pfam" id="PF06985"/>
    </source>
</evidence>
<name>A0A8E2JVQ6_9PEZI</name>
<accession>A0A8E2JVQ6</accession>
<feature type="region of interest" description="Disordered" evidence="1">
    <location>
        <begin position="704"/>
        <end position="758"/>
    </location>
</feature>
<dbReference type="OrthoDB" id="5362512at2759"/>
<feature type="compositionally biased region" description="Basic and acidic residues" evidence="1">
    <location>
        <begin position="704"/>
        <end position="741"/>
    </location>
</feature>
<reference evidence="3 4" key="1">
    <citation type="journal article" date="2016" name="Nat. Commun.">
        <title>Ectomycorrhizal ecology is imprinted in the genome of the dominant symbiotic fungus Cenococcum geophilum.</title>
        <authorList>
            <consortium name="DOE Joint Genome Institute"/>
            <person name="Peter M."/>
            <person name="Kohler A."/>
            <person name="Ohm R.A."/>
            <person name="Kuo A."/>
            <person name="Krutzmann J."/>
            <person name="Morin E."/>
            <person name="Arend M."/>
            <person name="Barry K.W."/>
            <person name="Binder M."/>
            <person name="Choi C."/>
            <person name="Clum A."/>
            <person name="Copeland A."/>
            <person name="Grisel N."/>
            <person name="Haridas S."/>
            <person name="Kipfer T."/>
            <person name="LaButti K."/>
            <person name="Lindquist E."/>
            <person name="Lipzen A."/>
            <person name="Maire R."/>
            <person name="Meier B."/>
            <person name="Mihaltcheva S."/>
            <person name="Molinier V."/>
            <person name="Murat C."/>
            <person name="Poggeler S."/>
            <person name="Quandt C.A."/>
            <person name="Sperisen C."/>
            <person name="Tritt A."/>
            <person name="Tisserant E."/>
            <person name="Crous P.W."/>
            <person name="Henrissat B."/>
            <person name="Nehls U."/>
            <person name="Egli S."/>
            <person name="Spatafora J.W."/>
            <person name="Grigoriev I.V."/>
            <person name="Martin F.M."/>
        </authorList>
    </citation>
    <scope>NUCLEOTIDE SEQUENCE [LARGE SCALE GENOMIC DNA]</scope>
    <source>
        <strain evidence="3 4">CBS 207.34</strain>
    </source>
</reference>
<dbReference type="AlphaFoldDB" id="A0A8E2JVQ6"/>
<organism evidence="3 4">
    <name type="scientific">Glonium stellatum</name>
    <dbReference type="NCBI Taxonomy" id="574774"/>
    <lineage>
        <taxon>Eukaryota</taxon>
        <taxon>Fungi</taxon>
        <taxon>Dikarya</taxon>
        <taxon>Ascomycota</taxon>
        <taxon>Pezizomycotina</taxon>
        <taxon>Dothideomycetes</taxon>
        <taxon>Pleosporomycetidae</taxon>
        <taxon>Gloniales</taxon>
        <taxon>Gloniaceae</taxon>
        <taxon>Glonium</taxon>
    </lineage>
</organism>
<dbReference type="Proteomes" id="UP000250140">
    <property type="component" value="Unassembled WGS sequence"/>
</dbReference>
<protein>
    <submittedName>
        <fullName evidence="3">HET-domain-containing protein</fullName>
    </submittedName>
</protein>
<dbReference type="Pfam" id="PF06985">
    <property type="entry name" value="HET"/>
    <property type="match status" value="1"/>
</dbReference>